<feature type="transmembrane region" description="Helical" evidence="10">
    <location>
        <begin position="398"/>
        <end position="418"/>
    </location>
</feature>
<reference evidence="11 12" key="1">
    <citation type="submission" date="2018-02" db="EMBL/GenBank/DDBJ databases">
        <title>Insights into the biology of acidophilic members of the Acidiferrobacteraceae family derived from comparative genomic analyses.</title>
        <authorList>
            <person name="Issotta F."/>
            <person name="Thyssen C."/>
            <person name="Mena C."/>
            <person name="Moya A."/>
            <person name="Bellenberg S."/>
            <person name="Sproer C."/>
            <person name="Covarrubias P.C."/>
            <person name="Sand W."/>
            <person name="Quatrini R."/>
            <person name="Vera M."/>
        </authorList>
    </citation>
    <scope>NUCLEOTIDE SEQUENCE [LARGE SCALE GENOMIC DNA]</scope>
    <source>
        <strain evidence="12">m-1</strain>
    </source>
</reference>
<feature type="transmembrane region" description="Helical" evidence="10">
    <location>
        <begin position="309"/>
        <end position="329"/>
    </location>
</feature>
<gene>
    <name evidence="11" type="ORF">C4900_09445</name>
</gene>
<dbReference type="InterPro" id="IPR014743">
    <property type="entry name" value="Cl-channel_core"/>
</dbReference>
<feature type="transmembrane region" description="Helical" evidence="10">
    <location>
        <begin position="336"/>
        <end position="355"/>
    </location>
</feature>
<feature type="transmembrane region" description="Helical" evidence="10">
    <location>
        <begin position="237"/>
        <end position="258"/>
    </location>
</feature>
<feature type="transmembrane region" description="Helical" evidence="10">
    <location>
        <begin position="69"/>
        <end position="90"/>
    </location>
</feature>
<dbReference type="Pfam" id="PF00654">
    <property type="entry name" value="Voltage_CLC"/>
    <property type="match status" value="1"/>
</dbReference>
<feature type="transmembrane region" description="Helical" evidence="10">
    <location>
        <begin position="23"/>
        <end position="48"/>
    </location>
</feature>
<keyword evidence="4 10" id="KW-1133">Transmembrane helix</keyword>
<proteinExistence type="predicted"/>
<dbReference type="GO" id="GO:0034707">
    <property type="term" value="C:chloride channel complex"/>
    <property type="evidence" value="ECO:0007669"/>
    <property type="project" value="UniProtKB-KW"/>
</dbReference>
<dbReference type="OrthoDB" id="3261015at2"/>
<dbReference type="GO" id="GO:0005254">
    <property type="term" value="F:chloride channel activity"/>
    <property type="evidence" value="ECO:0007669"/>
    <property type="project" value="UniProtKB-KW"/>
</dbReference>
<evidence type="ECO:0008006" key="13">
    <source>
        <dbReference type="Google" id="ProtNLM"/>
    </source>
</evidence>
<dbReference type="InterPro" id="IPR046342">
    <property type="entry name" value="CBS_dom_sf"/>
</dbReference>
<dbReference type="Proteomes" id="UP000253250">
    <property type="component" value="Unassembled WGS sequence"/>
</dbReference>
<comment type="subcellular location">
    <subcellularLocation>
        <location evidence="1">Membrane</location>
        <topology evidence="1">Multi-pass membrane protein</topology>
    </subcellularLocation>
</comment>
<keyword evidence="5" id="KW-0406">Ion transport</keyword>
<protein>
    <recommendedName>
        <fullName evidence="13">Chloride channel protein</fullName>
    </recommendedName>
</protein>
<dbReference type="AlphaFoldDB" id="A0A368HGB1"/>
<evidence type="ECO:0000313" key="12">
    <source>
        <dbReference type="Proteomes" id="UP000253250"/>
    </source>
</evidence>
<evidence type="ECO:0000256" key="6">
    <source>
        <dbReference type="ARBA" id="ARBA00023136"/>
    </source>
</evidence>
<dbReference type="PRINTS" id="PR00762">
    <property type="entry name" value="CLCHANNEL"/>
</dbReference>
<evidence type="ECO:0000256" key="3">
    <source>
        <dbReference type="ARBA" id="ARBA00022692"/>
    </source>
</evidence>
<evidence type="ECO:0000256" key="9">
    <source>
        <dbReference type="ARBA" id="ARBA00023303"/>
    </source>
</evidence>
<feature type="transmembrane region" description="Helical" evidence="10">
    <location>
        <begin position="196"/>
        <end position="217"/>
    </location>
</feature>
<dbReference type="EMBL" id="PSYR01000002">
    <property type="protein sequence ID" value="RCN56087.1"/>
    <property type="molecule type" value="Genomic_DNA"/>
</dbReference>
<evidence type="ECO:0000256" key="7">
    <source>
        <dbReference type="ARBA" id="ARBA00023173"/>
    </source>
</evidence>
<evidence type="ECO:0000256" key="5">
    <source>
        <dbReference type="ARBA" id="ARBA00023065"/>
    </source>
</evidence>
<sequence length="560" mass="58410">MDRSSPQPNDSSSRPPFNFSLRFWIIIVLTGIGTGIGAGVLMLILRTVQHACFSYHTGDFQSAVEQATALRRVVVVSLAGVVAAFGVWLLKHTPGGAAGGVNDAIWFRSGQLACVKTIAQAILSIVIVAMGASLGREGAPKQTGAAIASKLSQWAGLSSAETRLLVACGAGAGMAAVYNVPLGGALFALEVLLGSLALPLIPPALATSFIATAVSWLFLSAKPTYLIPTYAVTGTQIIWAIVFGPIAGLASVVFVRLIIRAERAKPHRGIAMALPVLVFIMLGLASIWFPQLLGNGKGVTQLTLVDQISLPLLAALVLLKPLATSACLGSGAPGGLFTPSLTFGALLGGTMGHLWSGFWPGATPGSYAVIGGAAILAACMQAPLAAIVLVLELTHHITTIMVPVLVAVAGASVTARIVDRRSVYSGSLHLKRQAAQDQSNDTVLWGRPLSKDFTTISISANYLEVLERLLANTNSPRPLYVLDGNAQLAGRILPARALHPQALPPVLVTGAAGDFIEPVQALSPLMSQAEVIARLDTEPSGELPVIDRKNGRFLGIVRRE</sequence>
<comment type="caution">
    <text evidence="11">The sequence shown here is derived from an EMBL/GenBank/DDBJ whole genome shotgun (WGS) entry which is preliminary data.</text>
</comment>
<dbReference type="InterPro" id="IPR001807">
    <property type="entry name" value="ClC"/>
</dbReference>
<evidence type="ECO:0000256" key="8">
    <source>
        <dbReference type="ARBA" id="ARBA00023214"/>
    </source>
</evidence>
<feature type="transmembrane region" description="Helical" evidence="10">
    <location>
        <begin position="164"/>
        <end position="189"/>
    </location>
</feature>
<keyword evidence="6 10" id="KW-0472">Membrane</keyword>
<organism evidence="11 12">
    <name type="scientific">Acidiferrobacter thiooxydans</name>
    <dbReference type="NCBI Taxonomy" id="163359"/>
    <lineage>
        <taxon>Bacteria</taxon>
        <taxon>Pseudomonadati</taxon>
        <taxon>Pseudomonadota</taxon>
        <taxon>Gammaproteobacteria</taxon>
        <taxon>Acidiferrobacterales</taxon>
        <taxon>Acidiferrobacteraceae</taxon>
        <taxon>Acidiferrobacter</taxon>
    </lineage>
</organism>
<evidence type="ECO:0000256" key="1">
    <source>
        <dbReference type="ARBA" id="ARBA00004141"/>
    </source>
</evidence>
<name>A0A368HGB1_9GAMM</name>
<keyword evidence="9" id="KW-0407">Ion channel</keyword>
<keyword evidence="3 10" id="KW-0812">Transmembrane</keyword>
<dbReference type="InterPro" id="IPR050368">
    <property type="entry name" value="ClC-type_chloride_channel"/>
</dbReference>
<dbReference type="RefSeq" id="WP_083996242.1">
    <property type="nucleotide sequence ID" value="NZ_CP080624.1"/>
</dbReference>
<evidence type="ECO:0000256" key="2">
    <source>
        <dbReference type="ARBA" id="ARBA00022448"/>
    </source>
</evidence>
<dbReference type="SUPFAM" id="SSF54631">
    <property type="entry name" value="CBS-domain pair"/>
    <property type="match status" value="1"/>
</dbReference>
<dbReference type="Gene3D" id="1.10.3080.10">
    <property type="entry name" value="Clc chloride channel"/>
    <property type="match status" value="1"/>
</dbReference>
<dbReference type="PANTHER" id="PTHR43427:SF6">
    <property type="entry name" value="CHLORIDE CHANNEL PROTEIN CLC-E"/>
    <property type="match status" value="1"/>
</dbReference>
<feature type="transmembrane region" description="Helical" evidence="10">
    <location>
        <begin position="367"/>
        <end position="391"/>
    </location>
</feature>
<keyword evidence="8" id="KW-0868">Chloride</keyword>
<keyword evidence="2" id="KW-0813">Transport</keyword>
<evidence type="ECO:0000313" key="11">
    <source>
        <dbReference type="EMBL" id="RCN56087.1"/>
    </source>
</evidence>
<keyword evidence="12" id="KW-1185">Reference proteome</keyword>
<keyword evidence="7" id="KW-0869">Chloride channel</keyword>
<dbReference type="SUPFAM" id="SSF81340">
    <property type="entry name" value="Clc chloride channel"/>
    <property type="match status" value="1"/>
</dbReference>
<accession>A0A368HGB1</accession>
<evidence type="ECO:0000256" key="10">
    <source>
        <dbReference type="SAM" id="Phobius"/>
    </source>
</evidence>
<dbReference type="PANTHER" id="PTHR43427">
    <property type="entry name" value="CHLORIDE CHANNEL PROTEIN CLC-E"/>
    <property type="match status" value="1"/>
</dbReference>
<evidence type="ECO:0000256" key="4">
    <source>
        <dbReference type="ARBA" id="ARBA00022989"/>
    </source>
</evidence>
<feature type="transmembrane region" description="Helical" evidence="10">
    <location>
        <begin position="270"/>
        <end position="289"/>
    </location>
</feature>